<protein>
    <submittedName>
        <fullName evidence="2">Uncharacterized protein</fullName>
    </submittedName>
</protein>
<gene>
    <name evidence="2" type="ORF">D806_053160</name>
</gene>
<dbReference type="EMBL" id="CP027541">
    <property type="protein sequence ID" value="AWT56264.1"/>
    <property type="molecule type" value="Genomic_DNA"/>
</dbReference>
<sequence>MDAYQAQPGLLQRLMYRVLDGARRWGSIEIRPTRFGVVEHRLVVYPPGISAADRRWTRVARGWPGWGLALWLICPIWLAHSMPTWAAVLVSTAISLVAGAVVAELSGEARTQVRTLMATTMAGHDDDESRATRERLHDLASTLLDADDRLARGEISPVEYEAIWWRVYRSMDDAASPHATA</sequence>
<dbReference type="RefSeq" id="WP_003896831.1">
    <property type="nucleotide sequence ID" value="NZ_CP027541.1"/>
</dbReference>
<organism evidence="2 3">
    <name type="scientific">Mycolicibacterium smegmatis (strain MKD8)</name>
    <name type="common">Mycobacterium smegmatis</name>
    <dbReference type="NCBI Taxonomy" id="1214915"/>
    <lineage>
        <taxon>Bacteria</taxon>
        <taxon>Bacillati</taxon>
        <taxon>Actinomycetota</taxon>
        <taxon>Actinomycetes</taxon>
        <taxon>Mycobacteriales</taxon>
        <taxon>Mycobacteriaceae</taxon>
        <taxon>Mycolicibacterium</taxon>
    </lineage>
</organism>
<feature type="transmembrane region" description="Helical" evidence="1">
    <location>
        <begin position="85"/>
        <end position="107"/>
    </location>
</feature>
<keyword evidence="1" id="KW-0472">Membrane</keyword>
<accession>A0A2U9PX12</accession>
<reference evidence="2 3" key="1">
    <citation type="journal article" date="2013" name="Genome Announc.">
        <title>Draft genome sequence of MKD8, a conjugal recipient Mycobacterium smegmatis strain.</title>
        <authorList>
            <person name="Gray T.A."/>
            <person name="Palumbo M.J."/>
            <person name="Derbyshire K.M."/>
        </authorList>
    </citation>
    <scope>NUCLEOTIDE SEQUENCE [LARGE SCALE GENOMIC DNA]</scope>
    <source>
        <strain evidence="2 3">MKD8</strain>
    </source>
</reference>
<name>A0A2U9PX12_MYCSE</name>
<keyword evidence="1" id="KW-0812">Transmembrane</keyword>
<dbReference type="InterPro" id="IPR046719">
    <property type="entry name" value="DUF6611"/>
</dbReference>
<dbReference type="AlphaFoldDB" id="A0A2U9PX12"/>
<evidence type="ECO:0000313" key="2">
    <source>
        <dbReference type="EMBL" id="AWT56264.1"/>
    </source>
</evidence>
<keyword evidence="1" id="KW-1133">Transmembrane helix</keyword>
<evidence type="ECO:0000256" key="1">
    <source>
        <dbReference type="SAM" id="Phobius"/>
    </source>
</evidence>
<feature type="transmembrane region" description="Helical" evidence="1">
    <location>
        <begin position="63"/>
        <end position="79"/>
    </location>
</feature>
<dbReference type="GeneID" id="93460084"/>
<dbReference type="Pfam" id="PF20315">
    <property type="entry name" value="DUF6611"/>
    <property type="match status" value="1"/>
</dbReference>
<dbReference type="Proteomes" id="UP000011200">
    <property type="component" value="Chromosome"/>
</dbReference>
<evidence type="ECO:0000313" key="3">
    <source>
        <dbReference type="Proteomes" id="UP000011200"/>
    </source>
</evidence>
<reference evidence="3" key="2">
    <citation type="submission" date="2018-03" db="EMBL/GenBank/DDBJ databases">
        <authorList>
            <person name="Derbyshire K."/>
            <person name="Gray T.A."/>
            <person name="Champion M."/>
        </authorList>
    </citation>
    <scope>NUCLEOTIDE SEQUENCE [LARGE SCALE GENOMIC DNA]</scope>
    <source>
        <strain evidence="3">MKD8</strain>
    </source>
</reference>
<proteinExistence type="predicted"/>